<dbReference type="EMBL" id="RBNI01012099">
    <property type="protein sequence ID" value="RUP42924.1"/>
    <property type="molecule type" value="Genomic_DNA"/>
</dbReference>
<dbReference type="Pfam" id="PF01408">
    <property type="entry name" value="GFO_IDH_MocA"/>
    <property type="match status" value="1"/>
</dbReference>
<accession>A0A433CWG8</accession>
<dbReference type="InterPro" id="IPR051317">
    <property type="entry name" value="Gfo/Idh/MocA_oxidoreduct"/>
</dbReference>
<evidence type="ECO:0000313" key="5">
    <source>
        <dbReference type="EMBL" id="RUP42924.1"/>
    </source>
</evidence>
<comment type="similarity">
    <text evidence="1">Belongs to the Gfo/Idh/MocA family.</text>
</comment>
<proteinExistence type="inferred from homology"/>
<dbReference type="PANTHER" id="PTHR43708:SF5">
    <property type="entry name" value="CONSERVED EXPRESSED OXIDOREDUCTASE (EUROFUNG)-RELATED"/>
    <property type="match status" value="1"/>
</dbReference>
<evidence type="ECO:0000259" key="4">
    <source>
        <dbReference type="Pfam" id="PF02894"/>
    </source>
</evidence>
<organism evidence="5 6">
    <name type="scientific">Jimgerdemannia flammicorona</name>
    <dbReference type="NCBI Taxonomy" id="994334"/>
    <lineage>
        <taxon>Eukaryota</taxon>
        <taxon>Fungi</taxon>
        <taxon>Fungi incertae sedis</taxon>
        <taxon>Mucoromycota</taxon>
        <taxon>Mucoromycotina</taxon>
        <taxon>Endogonomycetes</taxon>
        <taxon>Endogonales</taxon>
        <taxon>Endogonaceae</taxon>
        <taxon>Jimgerdemannia</taxon>
    </lineage>
</organism>
<dbReference type="GO" id="GO:0000166">
    <property type="term" value="F:nucleotide binding"/>
    <property type="evidence" value="ECO:0007669"/>
    <property type="project" value="InterPro"/>
</dbReference>
<dbReference type="InterPro" id="IPR004104">
    <property type="entry name" value="Gfo/Idh/MocA-like_OxRdtase_C"/>
</dbReference>
<evidence type="ECO:0000259" key="3">
    <source>
        <dbReference type="Pfam" id="PF01408"/>
    </source>
</evidence>
<protein>
    <recommendedName>
        <fullName evidence="7">Oxidoreductase</fullName>
    </recommendedName>
</protein>
<gene>
    <name evidence="5" type="ORF">BC936DRAFT_137881</name>
</gene>
<comment type="caution">
    <text evidence="5">The sequence shown here is derived from an EMBL/GenBank/DDBJ whole genome shotgun (WGS) entry which is preliminary data.</text>
</comment>
<dbReference type="InterPro" id="IPR036291">
    <property type="entry name" value="NAD(P)-bd_dom_sf"/>
</dbReference>
<name>A0A433CWG8_9FUNG</name>
<dbReference type="OrthoDB" id="64915at2759"/>
<dbReference type="GO" id="GO:0016491">
    <property type="term" value="F:oxidoreductase activity"/>
    <property type="evidence" value="ECO:0007669"/>
    <property type="project" value="UniProtKB-KW"/>
</dbReference>
<dbReference type="Gene3D" id="3.30.360.10">
    <property type="entry name" value="Dihydrodipicolinate Reductase, domain 2"/>
    <property type="match status" value="1"/>
</dbReference>
<dbReference type="Gene3D" id="3.40.50.720">
    <property type="entry name" value="NAD(P)-binding Rossmann-like Domain"/>
    <property type="match status" value="1"/>
</dbReference>
<evidence type="ECO:0000256" key="2">
    <source>
        <dbReference type="ARBA" id="ARBA00023002"/>
    </source>
</evidence>
<keyword evidence="2" id="KW-0560">Oxidoreductase</keyword>
<dbReference type="InterPro" id="IPR000683">
    <property type="entry name" value="Gfo/Idh/MocA-like_OxRdtase_N"/>
</dbReference>
<evidence type="ECO:0000256" key="1">
    <source>
        <dbReference type="ARBA" id="ARBA00010928"/>
    </source>
</evidence>
<reference evidence="5 6" key="1">
    <citation type="journal article" date="2018" name="New Phytol.">
        <title>Phylogenomics of Endogonaceae and evolution of mycorrhizas within Mucoromycota.</title>
        <authorList>
            <person name="Chang Y."/>
            <person name="Desiro A."/>
            <person name="Na H."/>
            <person name="Sandor L."/>
            <person name="Lipzen A."/>
            <person name="Clum A."/>
            <person name="Barry K."/>
            <person name="Grigoriev I.V."/>
            <person name="Martin F.M."/>
            <person name="Stajich J.E."/>
            <person name="Smith M.E."/>
            <person name="Bonito G."/>
            <person name="Spatafora J.W."/>
        </authorList>
    </citation>
    <scope>NUCLEOTIDE SEQUENCE [LARGE SCALE GENOMIC DNA]</scope>
    <source>
        <strain evidence="5 6">GMNB39</strain>
    </source>
</reference>
<dbReference type="PANTHER" id="PTHR43708">
    <property type="entry name" value="CONSERVED EXPRESSED OXIDOREDUCTASE (EUROFUNG)"/>
    <property type="match status" value="1"/>
</dbReference>
<sequence length="359" mass="39506">MSSRKLNVGVIGFGMSAQVFHCPLIASSAHLNLHMVVERRTDKSRELYPATQVARTTEELLEAPGIDLVVITTPNESHFVLAKAAIEAGKHVIVEKPFTVTSAQAKELAALADERKVVLGVYQNRRWDGDFLTVRQIIDAGLVGRVVEFESHFDRFRNFAKPNAWREKDVPGSGMLYDLGSHLIDQALVLFGRPTSVLALVENQRQIPGTTIDDDFTIILRFSSGVKCVLRSSMLARASPVLRYQLRGMNGTYLKHHLDPQEDQLKAGLVPAGSTAAAFGVEPEERWGTLNADVAGVHVVGKVETCQGRYLEFYDNVAKTILSGEREGLIVTAWQAADVIRVIELAKKSSEEGGKAIEF</sequence>
<dbReference type="Proteomes" id="UP000268093">
    <property type="component" value="Unassembled WGS sequence"/>
</dbReference>
<evidence type="ECO:0000313" key="6">
    <source>
        <dbReference type="Proteomes" id="UP000268093"/>
    </source>
</evidence>
<dbReference type="SUPFAM" id="SSF51735">
    <property type="entry name" value="NAD(P)-binding Rossmann-fold domains"/>
    <property type="match status" value="1"/>
</dbReference>
<evidence type="ECO:0008006" key="7">
    <source>
        <dbReference type="Google" id="ProtNLM"/>
    </source>
</evidence>
<feature type="domain" description="Gfo/Idh/MocA-like oxidoreductase C-terminal" evidence="4">
    <location>
        <begin position="136"/>
        <end position="354"/>
    </location>
</feature>
<dbReference type="Pfam" id="PF02894">
    <property type="entry name" value="GFO_IDH_MocA_C"/>
    <property type="match status" value="1"/>
</dbReference>
<feature type="domain" description="Gfo/Idh/MocA-like oxidoreductase N-terminal" evidence="3">
    <location>
        <begin position="6"/>
        <end position="122"/>
    </location>
</feature>
<dbReference type="AlphaFoldDB" id="A0A433CWG8"/>
<keyword evidence="6" id="KW-1185">Reference proteome</keyword>